<accession>A0A1I2S5A0</accession>
<evidence type="ECO:0000313" key="2">
    <source>
        <dbReference type="EMBL" id="SFG47503.1"/>
    </source>
</evidence>
<dbReference type="GO" id="GO:0110154">
    <property type="term" value="P:RNA decapping"/>
    <property type="evidence" value="ECO:0007669"/>
    <property type="project" value="TreeGrafter"/>
</dbReference>
<organism evidence="2 3">
    <name type="scientific">Sporolactobacillus nakayamae</name>
    <dbReference type="NCBI Taxonomy" id="269670"/>
    <lineage>
        <taxon>Bacteria</taxon>
        <taxon>Bacillati</taxon>
        <taxon>Bacillota</taxon>
        <taxon>Bacilli</taxon>
        <taxon>Bacillales</taxon>
        <taxon>Sporolactobacillaceae</taxon>
        <taxon>Sporolactobacillus</taxon>
    </lineage>
</organism>
<sequence>MLHIQNITLPETGRVIVISDIHGDLQLFQTLLKKVHYTTDDTLIINGDLCERGPDSLGVIRFARKLTKENGNAYITEGNCDRLIHHAFDHDPTFFDHLERNPHSIMNEWLQEHGHTYADFDSVFALSNFYRAHCGAEIDWLFSLPTALEADRYLFIHAGIDDSKNWRETSHRSATELPHFYTREHHCAKTVVVGHWPVVNYRAETLTCHNPIIDPAKRIICIDGGNQVRFDGQLNALIIERDPRGDQFSYTYADHFHQFATIRKAYTAPADFIGTLNYPNYEVKLLEAGKYFSLCENVNLGLKQWLKNDYLVKKLGALFADNDVSASGLTVAKNDQVAVINDTCAGYTLVKKDGAVGWVPKKCL</sequence>
<evidence type="ECO:0000313" key="3">
    <source>
        <dbReference type="Proteomes" id="UP000198752"/>
    </source>
</evidence>
<dbReference type="SUPFAM" id="SSF56300">
    <property type="entry name" value="Metallo-dependent phosphatases"/>
    <property type="match status" value="1"/>
</dbReference>
<dbReference type="STRING" id="269670.SAMN02982927_01820"/>
<dbReference type="InterPro" id="IPR050126">
    <property type="entry name" value="Ap4A_hydrolase"/>
</dbReference>
<dbReference type="InterPro" id="IPR036028">
    <property type="entry name" value="SH3-like_dom_sf"/>
</dbReference>
<keyword evidence="3" id="KW-1185">Reference proteome</keyword>
<protein>
    <submittedName>
        <fullName evidence="2">Protein phosphatase</fullName>
    </submittedName>
</protein>
<dbReference type="GO" id="GO:0005737">
    <property type="term" value="C:cytoplasm"/>
    <property type="evidence" value="ECO:0007669"/>
    <property type="project" value="TreeGrafter"/>
</dbReference>
<feature type="domain" description="Calcineurin-like phosphoesterase" evidence="1">
    <location>
        <begin position="14"/>
        <end position="198"/>
    </location>
</feature>
<dbReference type="AlphaFoldDB" id="A0A1I2S5A0"/>
<dbReference type="SUPFAM" id="SSF50044">
    <property type="entry name" value="SH3-domain"/>
    <property type="match status" value="1"/>
</dbReference>
<dbReference type="InterPro" id="IPR029052">
    <property type="entry name" value="Metallo-depent_PP-like"/>
</dbReference>
<dbReference type="OrthoDB" id="384253at2"/>
<dbReference type="GO" id="GO:0008803">
    <property type="term" value="F:bis(5'-nucleosyl)-tetraphosphatase (symmetrical) activity"/>
    <property type="evidence" value="ECO:0007669"/>
    <property type="project" value="TreeGrafter"/>
</dbReference>
<dbReference type="PANTHER" id="PTHR42850">
    <property type="entry name" value="METALLOPHOSPHOESTERASE"/>
    <property type="match status" value="1"/>
</dbReference>
<dbReference type="Pfam" id="PF00149">
    <property type="entry name" value="Metallophos"/>
    <property type="match status" value="1"/>
</dbReference>
<gene>
    <name evidence="2" type="ORF">SAMN02982927_01820</name>
</gene>
<evidence type="ECO:0000259" key="1">
    <source>
        <dbReference type="Pfam" id="PF00149"/>
    </source>
</evidence>
<dbReference type="InterPro" id="IPR004843">
    <property type="entry name" value="Calcineurin-like_PHP"/>
</dbReference>
<dbReference type="RefSeq" id="WP_093672197.1">
    <property type="nucleotide sequence ID" value="NZ_FOOY01000011.1"/>
</dbReference>
<proteinExistence type="predicted"/>
<dbReference type="Gene3D" id="3.60.21.10">
    <property type="match status" value="1"/>
</dbReference>
<reference evidence="3" key="1">
    <citation type="submission" date="2016-10" db="EMBL/GenBank/DDBJ databases">
        <authorList>
            <person name="Varghese N."/>
            <person name="Submissions S."/>
        </authorList>
    </citation>
    <scope>NUCLEOTIDE SEQUENCE [LARGE SCALE GENOMIC DNA]</scope>
    <source>
        <strain evidence="3">ATCC 700379</strain>
    </source>
</reference>
<dbReference type="GO" id="GO:0016791">
    <property type="term" value="F:phosphatase activity"/>
    <property type="evidence" value="ECO:0007669"/>
    <property type="project" value="TreeGrafter"/>
</dbReference>
<name>A0A1I2S5A0_9BACL</name>
<dbReference type="PANTHER" id="PTHR42850:SF4">
    <property type="entry name" value="ZINC-DEPENDENT ENDOPOLYPHOSPHATASE"/>
    <property type="match status" value="1"/>
</dbReference>
<dbReference type="EMBL" id="FOOY01000011">
    <property type="protein sequence ID" value="SFG47503.1"/>
    <property type="molecule type" value="Genomic_DNA"/>
</dbReference>
<dbReference type="Proteomes" id="UP000198752">
    <property type="component" value="Unassembled WGS sequence"/>
</dbReference>